<gene>
    <name evidence="1" type="ORF">HPB49_007646</name>
</gene>
<dbReference type="EMBL" id="CM023473">
    <property type="protein sequence ID" value="KAH7953397.1"/>
    <property type="molecule type" value="Genomic_DNA"/>
</dbReference>
<evidence type="ECO:0000313" key="1">
    <source>
        <dbReference type="EMBL" id="KAH7953397.1"/>
    </source>
</evidence>
<dbReference type="Proteomes" id="UP000821865">
    <property type="component" value="Chromosome 4"/>
</dbReference>
<organism evidence="1 2">
    <name type="scientific">Dermacentor silvarum</name>
    <name type="common">Tick</name>
    <dbReference type="NCBI Taxonomy" id="543639"/>
    <lineage>
        <taxon>Eukaryota</taxon>
        <taxon>Metazoa</taxon>
        <taxon>Ecdysozoa</taxon>
        <taxon>Arthropoda</taxon>
        <taxon>Chelicerata</taxon>
        <taxon>Arachnida</taxon>
        <taxon>Acari</taxon>
        <taxon>Parasitiformes</taxon>
        <taxon>Ixodida</taxon>
        <taxon>Ixodoidea</taxon>
        <taxon>Ixodidae</taxon>
        <taxon>Rhipicephalinae</taxon>
        <taxon>Dermacentor</taxon>
    </lineage>
</organism>
<reference evidence="1" key="1">
    <citation type="submission" date="2020-05" db="EMBL/GenBank/DDBJ databases">
        <title>Large-scale comparative analyses of tick genomes elucidate their genetic diversity and vector capacities.</title>
        <authorList>
            <person name="Jia N."/>
            <person name="Wang J."/>
            <person name="Shi W."/>
            <person name="Du L."/>
            <person name="Sun Y."/>
            <person name="Zhan W."/>
            <person name="Jiang J."/>
            <person name="Wang Q."/>
            <person name="Zhang B."/>
            <person name="Ji P."/>
            <person name="Sakyi L.B."/>
            <person name="Cui X."/>
            <person name="Yuan T."/>
            <person name="Jiang B."/>
            <person name="Yang W."/>
            <person name="Lam T.T.-Y."/>
            <person name="Chang Q."/>
            <person name="Ding S."/>
            <person name="Wang X."/>
            <person name="Zhu J."/>
            <person name="Ruan X."/>
            <person name="Zhao L."/>
            <person name="Wei J."/>
            <person name="Que T."/>
            <person name="Du C."/>
            <person name="Cheng J."/>
            <person name="Dai P."/>
            <person name="Han X."/>
            <person name="Huang E."/>
            <person name="Gao Y."/>
            <person name="Liu J."/>
            <person name="Shao H."/>
            <person name="Ye R."/>
            <person name="Li L."/>
            <person name="Wei W."/>
            <person name="Wang X."/>
            <person name="Wang C."/>
            <person name="Yang T."/>
            <person name="Huo Q."/>
            <person name="Li W."/>
            <person name="Guo W."/>
            <person name="Chen H."/>
            <person name="Zhou L."/>
            <person name="Ni X."/>
            <person name="Tian J."/>
            <person name="Zhou Y."/>
            <person name="Sheng Y."/>
            <person name="Liu T."/>
            <person name="Pan Y."/>
            <person name="Xia L."/>
            <person name="Li J."/>
            <person name="Zhao F."/>
            <person name="Cao W."/>
        </authorList>
    </citation>
    <scope>NUCLEOTIDE SEQUENCE</scope>
    <source>
        <strain evidence="1">Dsil-2018</strain>
    </source>
</reference>
<accession>A0ACB8CW21</accession>
<evidence type="ECO:0000313" key="2">
    <source>
        <dbReference type="Proteomes" id="UP000821865"/>
    </source>
</evidence>
<comment type="caution">
    <text evidence="1">The sequence shown here is derived from an EMBL/GenBank/DDBJ whole genome shotgun (WGS) entry which is preliminary data.</text>
</comment>
<proteinExistence type="predicted"/>
<name>A0ACB8CW21_DERSI</name>
<keyword evidence="2" id="KW-1185">Reference proteome</keyword>
<protein>
    <submittedName>
        <fullName evidence="1">Uncharacterized protein</fullName>
    </submittedName>
</protein>
<sequence>MQVSRYILEVECWDGGTPPLSAQALVHVEVLDINDHPPRFDQSNYTAVVHEGRQAGWTVLHFSLSDADSPVHGPPFRLQLEGGPQGEQPAFFRIEGHELRLARPLPPQSRHDLRVRAYDSGSPPLAAEARVTVLAVEKSRFRPQVQPLNVVICSYLDDFPGGLLGTVHATDEDPYDRISLSLSGPHAALFVLDREDGTLRALPGLDAGSYVLNVSASDGSTPSTHAPVTVHVVAVSEEVLKAAVALRLTGTTTARFLAADRRPLLRAVRTALGVRLRDLVLVSVQPAPGEAEQLDVLLAVQLEGGPMPAATAAARLHERHVALEAAAGLRIHILPQGDRCPTLRCVHGECQDRLVLDTGDIVVLAADGHSLVSARHSRQTACVCNPGFGGDACETAVDECAQQSCPAGRHCVPDASPLGHSCQCPPGRTGPQCDAHCQEPTCYEADLLETLETTVSDLFSTARPWLSQRHVDRSRLAPFIRPQASFCWCHLNMDFWTTIPAYNW</sequence>